<gene>
    <name evidence="5" type="ORF">ACRB68_34680</name>
</gene>
<keyword evidence="1" id="KW-0732">Signal</keyword>
<evidence type="ECO:0000313" key="6">
    <source>
        <dbReference type="Proteomes" id="UP000487268"/>
    </source>
</evidence>
<dbReference type="Pfam" id="PF01839">
    <property type="entry name" value="FG-GAP"/>
    <property type="match status" value="2"/>
</dbReference>
<evidence type="ECO:0000313" key="5">
    <source>
        <dbReference type="EMBL" id="MQY05394.1"/>
    </source>
</evidence>
<evidence type="ECO:0000256" key="4">
    <source>
        <dbReference type="SAM" id="MobiDB-lite"/>
    </source>
</evidence>
<reference evidence="5 6" key="1">
    <citation type="submission" date="2019-10" db="EMBL/GenBank/DDBJ databases">
        <title>Actinomadura rubteroloni sp. nov. and Actinomadura macrotermitis sp. nov., isolated from the gut of fungus growing-termite Macrotermes natalensis.</title>
        <authorList>
            <person name="Benndorf R."/>
            <person name="Martin K."/>
            <person name="Kuefner M."/>
            <person name="De Beer W."/>
            <person name="Kaster A.-K."/>
            <person name="Vollmers J."/>
            <person name="Poulsen M."/>
            <person name="Beemelmanns C."/>
        </authorList>
    </citation>
    <scope>NUCLEOTIDE SEQUENCE [LARGE SCALE GENOMIC DNA]</scope>
    <source>
        <strain evidence="5 6">RB68</strain>
    </source>
</reference>
<dbReference type="PANTHER" id="PTHR46580">
    <property type="entry name" value="SENSOR KINASE-RELATED"/>
    <property type="match status" value="1"/>
</dbReference>
<dbReference type="PANTHER" id="PTHR46580:SF2">
    <property type="entry name" value="MAM DOMAIN-CONTAINING PROTEIN"/>
    <property type="match status" value="1"/>
</dbReference>
<keyword evidence="2" id="KW-0677">Repeat</keyword>
<evidence type="ECO:0000256" key="3">
    <source>
        <dbReference type="ARBA" id="ARBA00023180"/>
    </source>
</evidence>
<sequence>MAVAVVALLVAAGDVSQGDLFVRNGRHGAGCDPLPSAGGISPPGVSTAGRPGRGAAGRGGDFNGDGRRDSVVAVPSRMTDVPDRALPGRWSGAYVAVVYSGPQGPDPARRQIITHDCLDVPTRGRPNHVFGTTLDSADFDHDGYDDLVVGGQDGGFNGAGHATVTIVYGSANGLTGRSVELAAGAVEGYFGTVAIGDFDGGGALDIAATQGSFGDLYVFRDVVDRPVAAERSGLIKRPQDGRGAEDSYESLQVADFNADGRSDLAVLIVWRSQGERDHQWGELRLGGPQGLSGRATVFGRGRAGLRAMAGDVTGDGRPDLVMWDEGPSMSLVPGTSIGLGTPQRFTVPLPAPVRTDQPPGGLPAVPTTPGFTVGDVTGDGIADIVVAEAGKVALLPGGVRRGQAEVIDTDALPGHAVAPRGWVGGGLSAGDLTGDGRPELTIGYPEWTTPAGGRVYVLPGGRMPGAMTISAAQLGLTQRPNGGFGQILLP</sequence>
<evidence type="ECO:0008006" key="7">
    <source>
        <dbReference type="Google" id="ProtNLM"/>
    </source>
</evidence>
<evidence type="ECO:0000256" key="2">
    <source>
        <dbReference type="ARBA" id="ARBA00022737"/>
    </source>
</evidence>
<name>A0A7K0BXM0_9ACTN</name>
<protein>
    <recommendedName>
        <fullName evidence="7">VCBS repeat-containing protein</fullName>
    </recommendedName>
</protein>
<dbReference type="InterPro" id="IPR013517">
    <property type="entry name" value="FG-GAP"/>
</dbReference>
<dbReference type="Proteomes" id="UP000487268">
    <property type="component" value="Unassembled WGS sequence"/>
</dbReference>
<keyword evidence="3" id="KW-0325">Glycoprotein</keyword>
<dbReference type="EMBL" id="WEGH01000002">
    <property type="protein sequence ID" value="MQY05394.1"/>
    <property type="molecule type" value="Genomic_DNA"/>
</dbReference>
<feature type="compositionally biased region" description="Gly residues" evidence="4">
    <location>
        <begin position="51"/>
        <end position="63"/>
    </location>
</feature>
<dbReference type="InterPro" id="IPR028994">
    <property type="entry name" value="Integrin_alpha_N"/>
</dbReference>
<organism evidence="5 6">
    <name type="scientific">Actinomadura macrotermitis</name>
    <dbReference type="NCBI Taxonomy" id="2585200"/>
    <lineage>
        <taxon>Bacteria</taxon>
        <taxon>Bacillati</taxon>
        <taxon>Actinomycetota</taxon>
        <taxon>Actinomycetes</taxon>
        <taxon>Streptosporangiales</taxon>
        <taxon>Thermomonosporaceae</taxon>
        <taxon>Actinomadura</taxon>
    </lineage>
</organism>
<dbReference type="AlphaFoldDB" id="A0A7K0BXM0"/>
<feature type="region of interest" description="Disordered" evidence="4">
    <location>
        <begin position="34"/>
        <end position="68"/>
    </location>
</feature>
<keyword evidence="6" id="KW-1185">Reference proteome</keyword>
<dbReference type="Gene3D" id="2.130.10.130">
    <property type="entry name" value="Integrin alpha, N-terminal"/>
    <property type="match status" value="3"/>
</dbReference>
<evidence type="ECO:0000256" key="1">
    <source>
        <dbReference type="ARBA" id="ARBA00022729"/>
    </source>
</evidence>
<accession>A0A7K0BXM0</accession>
<dbReference type="SMART" id="SM00191">
    <property type="entry name" value="Int_alpha"/>
    <property type="match status" value="2"/>
</dbReference>
<dbReference type="InterPro" id="IPR013519">
    <property type="entry name" value="Int_alpha_beta-p"/>
</dbReference>
<proteinExistence type="predicted"/>
<comment type="caution">
    <text evidence="5">The sequence shown here is derived from an EMBL/GenBank/DDBJ whole genome shotgun (WGS) entry which is preliminary data.</text>
</comment>
<dbReference type="SUPFAM" id="SSF69318">
    <property type="entry name" value="Integrin alpha N-terminal domain"/>
    <property type="match status" value="2"/>
</dbReference>